<keyword evidence="6" id="KW-1185">Reference proteome</keyword>
<dbReference type="GO" id="GO:0008234">
    <property type="term" value="F:cysteine-type peptidase activity"/>
    <property type="evidence" value="ECO:0007669"/>
    <property type="project" value="UniProtKB-KW"/>
</dbReference>
<evidence type="ECO:0000256" key="3">
    <source>
        <dbReference type="ARBA" id="ARBA00022807"/>
    </source>
</evidence>
<sequence>MNTTRVAKEVSRNKYSDEGIVTYAQSIKNALTDNENFPGPNPQLTELQKCIDEMKVAIVNSKNGNKEDTAIKRNKRANLEAIMKKLANYVQDTSNGDEAIILSSGFEIIRKASPVGPLPRVTGIEITPGTSRGSLNLKWDVVESAYAYNVEYIEMPGSETSSKTRLSTSKSSIIIPNLKRGQQYAFQVVAVGSDPTQNWSDEVSSFVM</sequence>
<dbReference type="InterPro" id="IPR013783">
    <property type="entry name" value="Ig-like_fold"/>
</dbReference>
<dbReference type="AlphaFoldDB" id="A0A7W5H1C9"/>
<gene>
    <name evidence="5" type="ORF">FHX64_000390</name>
</gene>
<dbReference type="Proteomes" id="UP000544222">
    <property type="component" value="Unassembled WGS sequence"/>
</dbReference>
<dbReference type="EMBL" id="JACHYB010000001">
    <property type="protein sequence ID" value="MBB3186227.1"/>
    <property type="molecule type" value="Genomic_DNA"/>
</dbReference>
<evidence type="ECO:0000313" key="6">
    <source>
        <dbReference type="Proteomes" id="UP000544222"/>
    </source>
</evidence>
<feature type="domain" description="Fibronectin type-III" evidence="4">
    <location>
        <begin position="120"/>
        <end position="208"/>
    </location>
</feature>
<dbReference type="InterPro" id="IPR036116">
    <property type="entry name" value="FN3_sf"/>
</dbReference>
<evidence type="ECO:0000256" key="1">
    <source>
        <dbReference type="ARBA" id="ARBA00006067"/>
    </source>
</evidence>
<keyword evidence="3" id="KW-0788">Thiol protease</keyword>
<organism evidence="5 6">
    <name type="scientific">Microbacter margulisiae</name>
    <dbReference type="NCBI Taxonomy" id="1350067"/>
    <lineage>
        <taxon>Bacteria</taxon>
        <taxon>Pseudomonadati</taxon>
        <taxon>Bacteroidota</taxon>
        <taxon>Bacteroidia</taxon>
        <taxon>Bacteroidales</taxon>
        <taxon>Porphyromonadaceae</taxon>
        <taxon>Microbacter</taxon>
    </lineage>
</organism>
<dbReference type="SUPFAM" id="SSF49265">
    <property type="entry name" value="Fibronectin type III"/>
    <property type="match status" value="1"/>
</dbReference>
<keyword evidence="3" id="KW-0378">Hydrolase</keyword>
<comment type="caution">
    <text evidence="5">The sequence shown here is derived from an EMBL/GenBank/DDBJ whole genome shotgun (WGS) entry which is preliminary data.</text>
</comment>
<dbReference type="Pfam" id="PF00041">
    <property type="entry name" value="fn3"/>
    <property type="match status" value="1"/>
</dbReference>
<comment type="similarity">
    <text evidence="1">Belongs to the peptidase C25 family.</text>
</comment>
<reference evidence="5 6" key="1">
    <citation type="submission" date="2020-08" db="EMBL/GenBank/DDBJ databases">
        <title>Genomic Encyclopedia of Type Strains, Phase IV (KMG-IV): sequencing the most valuable type-strain genomes for metagenomic binning, comparative biology and taxonomic classification.</title>
        <authorList>
            <person name="Goeker M."/>
        </authorList>
    </citation>
    <scope>NUCLEOTIDE SEQUENCE [LARGE SCALE GENOMIC DNA]</scope>
    <source>
        <strain evidence="5 6">DSM 27471</strain>
    </source>
</reference>
<dbReference type="SMART" id="SM00060">
    <property type="entry name" value="FN3"/>
    <property type="match status" value="1"/>
</dbReference>
<evidence type="ECO:0000256" key="2">
    <source>
        <dbReference type="ARBA" id="ARBA00022670"/>
    </source>
</evidence>
<proteinExistence type="inferred from homology"/>
<dbReference type="PROSITE" id="PS50853">
    <property type="entry name" value="FN3"/>
    <property type="match status" value="1"/>
</dbReference>
<dbReference type="RefSeq" id="WP_183412149.1">
    <property type="nucleotide sequence ID" value="NZ_JACHYB010000001.1"/>
</dbReference>
<name>A0A7W5H1C9_9PORP</name>
<keyword evidence="2" id="KW-0645">Protease</keyword>
<evidence type="ECO:0000313" key="5">
    <source>
        <dbReference type="EMBL" id="MBB3186227.1"/>
    </source>
</evidence>
<dbReference type="CDD" id="cd00063">
    <property type="entry name" value="FN3"/>
    <property type="match status" value="1"/>
</dbReference>
<dbReference type="GO" id="GO:0006508">
    <property type="term" value="P:proteolysis"/>
    <property type="evidence" value="ECO:0007669"/>
    <property type="project" value="UniProtKB-KW"/>
</dbReference>
<evidence type="ECO:0000259" key="4">
    <source>
        <dbReference type="PROSITE" id="PS50853"/>
    </source>
</evidence>
<accession>A0A7W5H1C9</accession>
<protein>
    <recommendedName>
        <fullName evidence="4">Fibronectin type-III domain-containing protein</fullName>
    </recommendedName>
</protein>
<dbReference type="InterPro" id="IPR003961">
    <property type="entry name" value="FN3_dom"/>
</dbReference>
<dbReference type="Gene3D" id="2.60.40.10">
    <property type="entry name" value="Immunoglobulins"/>
    <property type="match status" value="1"/>
</dbReference>